<accession>A0A7T7M9D2</accession>
<keyword evidence="1" id="KW-0812">Transmembrane</keyword>
<evidence type="ECO:0000313" key="3">
    <source>
        <dbReference type="Proteomes" id="UP000595895"/>
    </source>
</evidence>
<dbReference type="RefSeq" id="WP_200275485.1">
    <property type="nucleotide sequence ID" value="NZ_CP066802.1"/>
</dbReference>
<keyword evidence="1" id="KW-0472">Membrane</keyword>
<dbReference type="EMBL" id="CP066802">
    <property type="protein sequence ID" value="QQM67150.1"/>
    <property type="molecule type" value="Genomic_DNA"/>
</dbReference>
<dbReference type="KEGG" id="awe:JG540_08995"/>
<proteinExistence type="predicted"/>
<feature type="transmembrane region" description="Helical" evidence="1">
    <location>
        <begin position="144"/>
        <end position="164"/>
    </location>
</feature>
<gene>
    <name evidence="2" type="ORF">JG540_08995</name>
</gene>
<organism evidence="2 3">
    <name type="scientific">Actinomyces weissii</name>
    <dbReference type="NCBI Taxonomy" id="675090"/>
    <lineage>
        <taxon>Bacteria</taxon>
        <taxon>Bacillati</taxon>
        <taxon>Actinomycetota</taxon>
        <taxon>Actinomycetes</taxon>
        <taxon>Actinomycetales</taxon>
        <taxon>Actinomycetaceae</taxon>
        <taxon>Actinomyces</taxon>
    </lineage>
</organism>
<dbReference type="AlphaFoldDB" id="A0A7T7M9D2"/>
<protein>
    <submittedName>
        <fullName evidence="2">Uncharacterized protein</fullName>
    </submittedName>
</protein>
<evidence type="ECO:0000313" key="2">
    <source>
        <dbReference type="EMBL" id="QQM67150.1"/>
    </source>
</evidence>
<evidence type="ECO:0000256" key="1">
    <source>
        <dbReference type="SAM" id="Phobius"/>
    </source>
</evidence>
<sequence>MNNTLPHQGPPSLRNPLLLVGTGLLLTVGYLIVFILLMATSTGPTPQTQKVLSPTPQTVTLKADQWGIYSDAPDLSCSVTLSDGSAVPLQRATQRTYVKPEQAYYFDVPAERPYQVSCSSSLPAELNVSALDDDYMRALTAFKLLPFSMLTGFVVLVPGVVLLLRGRRRRRAYLRTRMELIAQGGSPTAPGWQAPLGGFAASGQPSAFGAVAPAGTSPLGYGQLASVGPAASAPTFSSLPVQADAEAVGTSPTSGAQAGAYGIAPKQVVYRAVPLQDER</sequence>
<dbReference type="Proteomes" id="UP000595895">
    <property type="component" value="Chromosome"/>
</dbReference>
<keyword evidence="1" id="KW-1133">Transmembrane helix</keyword>
<feature type="transmembrane region" description="Helical" evidence="1">
    <location>
        <begin position="17"/>
        <end position="39"/>
    </location>
</feature>
<name>A0A7T7M9D2_9ACTO</name>
<reference evidence="2 3" key="1">
    <citation type="submission" date="2020-12" db="EMBL/GenBank/DDBJ databases">
        <authorList>
            <person name="Zhou J."/>
        </authorList>
    </citation>
    <scope>NUCLEOTIDE SEQUENCE [LARGE SCALE GENOMIC DNA]</scope>
    <source>
        <strain evidence="2 3">CCUG 61299</strain>
    </source>
</reference>
<keyword evidence="3" id="KW-1185">Reference proteome</keyword>